<feature type="region of interest" description="Disordered" evidence="11">
    <location>
        <begin position="394"/>
        <end position="421"/>
    </location>
</feature>
<evidence type="ECO:0000256" key="8">
    <source>
        <dbReference type="ARBA" id="ARBA00023212"/>
    </source>
</evidence>
<sequence>MGEEEPKKATETETPDPVPATPPLQATDHDDQDHKAVEKKEEEKEEKKDQEKEGKEEEKKDVAEEKKSLSPVPQEKAVQNPVVEKNQEVDRDAVLAQVETEKRLALIKAWEESEKTKSENKAYKKFSAVGAWENSKRAAVEAELRAIEEKLEKKRAEYTEKMKNKVAEVHKLAEEKRAFVEANKREECLKVEETAAKFRASGFKPKKLLRCFGQERKMSFSGTQQKCKACDKTVHFIDALSADGVVYHKTCFKCSHCNGLLVISSYSSMDGVLYCKPHFEQLFKETGSFTKKFQSGKPQNDQLTRAPSKLSSLFSGTQDKCAVCTKTVYPLEKVTVEGEFYHKSCFRCSHGGCFLTPSSYAALEGILYCKHHFAQLFMEKGSYNHLIKTASIKKNGQPPIGQKPETTQRGTQVAVDPENDN</sequence>
<dbReference type="AlphaFoldDB" id="W9R3C7"/>
<comment type="similarity">
    <text evidence="2">Belongs to the remorin family.</text>
</comment>
<dbReference type="InterPro" id="IPR005516">
    <property type="entry name" value="Remorin_C"/>
</dbReference>
<dbReference type="CDD" id="cd09440">
    <property type="entry name" value="LIM1_SF3"/>
    <property type="match status" value="1"/>
</dbReference>
<keyword evidence="7" id="KW-0009">Actin-binding</keyword>
<keyword evidence="8" id="KW-0206">Cytoskeleton</keyword>
<evidence type="ECO:0000256" key="11">
    <source>
        <dbReference type="SAM" id="MobiDB-lite"/>
    </source>
</evidence>
<keyword evidence="6 9" id="KW-0440">LIM domain</keyword>
<dbReference type="Pfam" id="PF03763">
    <property type="entry name" value="Remorin_C"/>
    <property type="match status" value="1"/>
</dbReference>
<evidence type="ECO:0000256" key="1">
    <source>
        <dbReference type="ARBA" id="ARBA00004245"/>
    </source>
</evidence>
<dbReference type="PROSITE" id="PS50023">
    <property type="entry name" value="LIM_DOMAIN_2"/>
    <property type="match status" value="2"/>
</dbReference>
<keyword evidence="10" id="KW-0175">Coiled coil</keyword>
<evidence type="ECO:0000256" key="5">
    <source>
        <dbReference type="ARBA" id="ARBA00022833"/>
    </source>
</evidence>
<dbReference type="InterPro" id="IPR001781">
    <property type="entry name" value="Znf_LIM"/>
</dbReference>
<dbReference type="PANTHER" id="PTHR24206">
    <property type="entry name" value="OS06G0237300 PROTEIN"/>
    <property type="match status" value="1"/>
</dbReference>
<evidence type="ECO:0000313" key="13">
    <source>
        <dbReference type="EMBL" id="EXB37386.1"/>
    </source>
</evidence>
<dbReference type="Pfam" id="PF00412">
    <property type="entry name" value="LIM"/>
    <property type="match status" value="2"/>
</dbReference>
<dbReference type="eggNOG" id="KOG1700">
    <property type="taxonomic scope" value="Eukaryota"/>
</dbReference>
<reference evidence="14" key="1">
    <citation type="submission" date="2013-01" db="EMBL/GenBank/DDBJ databases">
        <title>Draft Genome Sequence of a Mulberry Tree, Morus notabilis C.K. Schneid.</title>
        <authorList>
            <person name="He N."/>
            <person name="Zhao S."/>
        </authorList>
    </citation>
    <scope>NUCLEOTIDE SEQUENCE</scope>
</reference>
<dbReference type="Proteomes" id="UP000030645">
    <property type="component" value="Unassembled WGS sequence"/>
</dbReference>
<organism evidence="13 14">
    <name type="scientific">Morus notabilis</name>
    <dbReference type="NCBI Taxonomy" id="981085"/>
    <lineage>
        <taxon>Eukaryota</taxon>
        <taxon>Viridiplantae</taxon>
        <taxon>Streptophyta</taxon>
        <taxon>Embryophyta</taxon>
        <taxon>Tracheophyta</taxon>
        <taxon>Spermatophyta</taxon>
        <taxon>Magnoliopsida</taxon>
        <taxon>eudicotyledons</taxon>
        <taxon>Gunneridae</taxon>
        <taxon>Pentapetalae</taxon>
        <taxon>rosids</taxon>
        <taxon>fabids</taxon>
        <taxon>Rosales</taxon>
        <taxon>Moraceae</taxon>
        <taxon>Moreae</taxon>
        <taxon>Morus</taxon>
    </lineage>
</organism>
<evidence type="ECO:0000259" key="12">
    <source>
        <dbReference type="PROSITE" id="PS50023"/>
    </source>
</evidence>
<comment type="subcellular location">
    <subcellularLocation>
        <location evidence="1">Cytoplasm</location>
        <location evidence="1">Cytoskeleton</location>
    </subcellularLocation>
</comment>
<evidence type="ECO:0000256" key="3">
    <source>
        <dbReference type="ARBA" id="ARBA00011385"/>
    </source>
</evidence>
<keyword evidence="5 9" id="KW-0862">Zinc</keyword>
<feature type="domain" description="LIM zinc-binding" evidence="12">
    <location>
        <begin position="319"/>
        <end position="379"/>
    </location>
</feature>
<dbReference type="Gene3D" id="2.10.110.10">
    <property type="entry name" value="Cysteine Rich Protein"/>
    <property type="match status" value="2"/>
</dbReference>
<feature type="compositionally biased region" description="Basic and acidic residues" evidence="11">
    <location>
        <begin position="27"/>
        <end position="68"/>
    </location>
</feature>
<evidence type="ECO:0000256" key="2">
    <source>
        <dbReference type="ARBA" id="ARBA00005711"/>
    </source>
</evidence>
<feature type="compositionally biased region" description="Basic and acidic residues" evidence="11">
    <location>
        <begin position="1"/>
        <end position="11"/>
    </location>
</feature>
<name>W9R3C7_9ROSA</name>
<evidence type="ECO:0000256" key="9">
    <source>
        <dbReference type="PROSITE-ProRule" id="PRU00125"/>
    </source>
</evidence>
<keyword evidence="4 9" id="KW-0479">Metal-binding</keyword>
<dbReference type="CDD" id="cd09441">
    <property type="entry name" value="LIM2_SF3"/>
    <property type="match status" value="1"/>
</dbReference>
<comment type="subunit">
    <text evidence="3">Interacts with F-actin.</text>
</comment>
<dbReference type="SUPFAM" id="SSF57716">
    <property type="entry name" value="Glucocorticoid receptor-like (DNA-binding domain)"/>
    <property type="match status" value="4"/>
</dbReference>
<keyword evidence="14" id="KW-1185">Reference proteome</keyword>
<proteinExistence type="inferred from homology"/>
<dbReference type="EMBL" id="KE343612">
    <property type="protein sequence ID" value="EXB37386.1"/>
    <property type="molecule type" value="Genomic_DNA"/>
</dbReference>
<protein>
    <submittedName>
        <fullName evidence="13">Pollen-specific protein SF3</fullName>
    </submittedName>
</protein>
<dbReference type="GO" id="GO:0046872">
    <property type="term" value="F:metal ion binding"/>
    <property type="evidence" value="ECO:0007669"/>
    <property type="project" value="UniProtKB-KW"/>
</dbReference>
<accession>W9R3C7</accession>
<dbReference type="GO" id="GO:0005856">
    <property type="term" value="C:cytoskeleton"/>
    <property type="evidence" value="ECO:0007669"/>
    <property type="project" value="UniProtKB-SubCell"/>
</dbReference>
<evidence type="ECO:0000256" key="6">
    <source>
        <dbReference type="ARBA" id="ARBA00023038"/>
    </source>
</evidence>
<feature type="coiled-coil region" evidence="10">
    <location>
        <begin position="137"/>
        <end position="175"/>
    </location>
</feature>
<evidence type="ECO:0000256" key="7">
    <source>
        <dbReference type="ARBA" id="ARBA00023203"/>
    </source>
</evidence>
<dbReference type="GO" id="GO:0051015">
    <property type="term" value="F:actin filament binding"/>
    <property type="evidence" value="ECO:0007669"/>
    <property type="project" value="UniProtKB-ARBA"/>
</dbReference>
<dbReference type="GO" id="GO:0051017">
    <property type="term" value="P:actin filament bundle assembly"/>
    <property type="evidence" value="ECO:0007669"/>
    <property type="project" value="UniProtKB-ARBA"/>
</dbReference>
<feature type="region of interest" description="Disordered" evidence="11">
    <location>
        <begin position="1"/>
        <end position="87"/>
    </location>
</feature>
<keyword evidence="8" id="KW-0963">Cytoplasm</keyword>
<evidence type="ECO:0000256" key="10">
    <source>
        <dbReference type="SAM" id="Coils"/>
    </source>
</evidence>
<dbReference type="PROSITE" id="PS00478">
    <property type="entry name" value="LIM_DOMAIN_1"/>
    <property type="match status" value="1"/>
</dbReference>
<feature type="domain" description="LIM zinc-binding" evidence="12">
    <location>
        <begin position="225"/>
        <end position="285"/>
    </location>
</feature>
<evidence type="ECO:0000313" key="14">
    <source>
        <dbReference type="Proteomes" id="UP000030645"/>
    </source>
</evidence>
<dbReference type="FunFam" id="2.10.110.10:FF:000002">
    <property type="entry name" value="LIM domain and actin-binding 1"/>
    <property type="match status" value="2"/>
</dbReference>
<gene>
    <name evidence="13" type="ORF">L484_024314</name>
</gene>
<evidence type="ECO:0000256" key="4">
    <source>
        <dbReference type="ARBA" id="ARBA00022723"/>
    </source>
</evidence>
<dbReference type="SMART" id="SM00132">
    <property type="entry name" value="LIM"/>
    <property type="match status" value="2"/>
</dbReference>